<comment type="similarity">
    <text evidence="3">Belongs to the peptidase S33 family.</text>
</comment>
<evidence type="ECO:0000313" key="11">
    <source>
        <dbReference type="Proteomes" id="UP001151699"/>
    </source>
</evidence>
<dbReference type="GO" id="GO:0097176">
    <property type="term" value="P:epoxide metabolic process"/>
    <property type="evidence" value="ECO:0007669"/>
    <property type="project" value="TreeGrafter"/>
</dbReference>
<evidence type="ECO:0000256" key="4">
    <source>
        <dbReference type="ARBA" id="ARBA00012091"/>
    </source>
</evidence>
<evidence type="ECO:0000256" key="1">
    <source>
        <dbReference type="ARBA" id="ARBA00000221"/>
    </source>
</evidence>
<comment type="caution">
    <text evidence="10">The sequence shown here is derived from an EMBL/GenBank/DDBJ whole genome shotgun (WGS) entry which is preliminary data.</text>
</comment>
<dbReference type="EC" id="3.3.2.9" evidence="4"/>
<keyword evidence="5" id="KW-0058">Aromatic hydrocarbons catabolism</keyword>
<evidence type="ECO:0000256" key="7">
    <source>
        <dbReference type="PIRSR" id="PIRSR001112-1"/>
    </source>
</evidence>
<dbReference type="PANTHER" id="PTHR21661">
    <property type="entry name" value="EPOXIDE HYDROLASE 1-RELATED"/>
    <property type="match status" value="1"/>
</dbReference>
<evidence type="ECO:0000256" key="5">
    <source>
        <dbReference type="ARBA" id="ARBA00022797"/>
    </source>
</evidence>
<dbReference type="InterPro" id="IPR010497">
    <property type="entry name" value="Epoxide_hydro_N"/>
</dbReference>
<feature type="transmembrane region" description="Helical" evidence="8">
    <location>
        <begin position="7"/>
        <end position="23"/>
    </location>
</feature>
<evidence type="ECO:0000256" key="8">
    <source>
        <dbReference type="SAM" id="Phobius"/>
    </source>
</evidence>
<dbReference type="PANTHER" id="PTHR21661:SF35">
    <property type="entry name" value="EPOXIDE HYDROLASE"/>
    <property type="match status" value="1"/>
</dbReference>
<evidence type="ECO:0000313" key="10">
    <source>
        <dbReference type="EMBL" id="KAJ6636705.1"/>
    </source>
</evidence>
<comment type="catalytic activity">
    <reaction evidence="1">
        <text>1-(4-methoxyphenyl)-N-methyl-N-[(3-methyloxetan-3-yl)methyl]methanamine + H2O = 2-{[(4-methoxybenzyl)(methyl)amino]methyl}-2-methylpropane-1,3-diol</text>
        <dbReference type="Rhea" id="RHEA:55764"/>
        <dbReference type="ChEBI" id="CHEBI:15377"/>
        <dbReference type="ChEBI" id="CHEBI:139161"/>
        <dbReference type="ChEBI" id="CHEBI:139164"/>
        <dbReference type="EC" id="3.3.2.9"/>
    </reaction>
</comment>
<protein>
    <recommendedName>
        <fullName evidence="4">microsomal epoxide hydrolase</fullName>
        <ecNumber evidence="4">3.3.2.9</ecNumber>
    </recommendedName>
</protein>
<keyword evidence="8" id="KW-0812">Transmembrane</keyword>
<evidence type="ECO:0000256" key="3">
    <source>
        <dbReference type="ARBA" id="ARBA00010088"/>
    </source>
</evidence>
<reference evidence="10" key="1">
    <citation type="submission" date="2022-07" db="EMBL/GenBank/DDBJ databases">
        <authorList>
            <person name="Trinca V."/>
            <person name="Uliana J.V.C."/>
            <person name="Torres T.T."/>
            <person name="Ward R.J."/>
            <person name="Monesi N."/>
        </authorList>
    </citation>
    <scope>NUCLEOTIDE SEQUENCE</scope>
    <source>
        <strain evidence="10">HSMRA1968</strain>
        <tissue evidence="10">Whole embryos</tissue>
    </source>
</reference>
<dbReference type="AlphaFoldDB" id="A0A9Q0MT99"/>
<keyword evidence="11" id="KW-1185">Reference proteome</keyword>
<organism evidence="10 11">
    <name type="scientific">Pseudolycoriella hygida</name>
    <dbReference type="NCBI Taxonomy" id="35572"/>
    <lineage>
        <taxon>Eukaryota</taxon>
        <taxon>Metazoa</taxon>
        <taxon>Ecdysozoa</taxon>
        <taxon>Arthropoda</taxon>
        <taxon>Hexapoda</taxon>
        <taxon>Insecta</taxon>
        <taxon>Pterygota</taxon>
        <taxon>Neoptera</taxon>
        <taxon>Endopterygota</taxon>
        <taxon>Diptera</taxon>
        <taxon>Nematocera</taxon>
        <taxon>Sciaroidea</taxon>
        <taxon>Sciaridae</taxon>
        <taxon>Pseudolycoriella</taxon>
    </lineage>
</organism>
<feature type="non-terminal residue" evidence="10">
    <location>
        <position position="1"/>
    </location>
</feature>
<gene>
    <name evidence="10" type="primary">EH1_1</name>
    <name evidence="10" type="ORF">Bhyg_15298</name>
</gene>
<dbReference type="InterPro" id="IPR029058">
    <property type="entry name" value="AB_hydrolase_fold"/>
</dbReference>
<feature type="active site" description="Proton acceptor" evidence="7">
    <location>
        <position position="416"/>
    </location>
</feature>
<keyword evidence="6 10" id="KW-0378">Hydrolase</keyword>
<comment type="subcellular location">
    <subcellularLocation>
        <location evidence="2">Microsome membrane</location>
        <topology evidence="2">Single-pass membrane protein</topology>
    </subcellularLocation>
</comment>
<keyword evidence="8" id="KW-0472">Membrane</keyword>
<evidence type="ECO:0000256" key="6">
    <source>
        <dbReference type="ARBA" id="ARBA00022801"/>
    </source>
</evidence>
<dbReference type="EMBL" id="WJQU01000004">
    <property type="protein sequence ID" value="KAJ6636705.1"/>
    <property type="molecule type" value="Genomic_DNA"/>
</dbReference>
<dbReference type="InterPro" id="IPR016292">
    <property type="entry name" value="Epoxide_hydrolase"/>
</dbReference>
<feature type="active site" description="Proton donor" evidence="7">
    <location>
        <position position="362"/>
    </location>
</feature>
<proteinExistence type="inferred from homology"/>
<dbReference type="SUPFAM" id="SSF53474">
    <property type="entry name" value="alpha/beta-Hydrolases"/>
    <property type="match status" value="1"/>
</dbReference>
<dbReference type="Pfam" id="PF06441">
    <property type="entry name" value="EHN"/>
    <property type="match status" value="1"/>
</dbReference>
<sequence length="439" mass="50042">MNMSTKFFLAVTCAGIGYVYIILSRPLPVPDLDFNHYWGPGEPDPYKEDASIKEQEIHFDDAIINKLRKRLNESINFQPPLEGVEHQYGINTNTLVTFANYWKNDYMNRWPERLKFLNSLPHFMTEIQGLKIHFIRVKPQNPEGKRVVPVLLLHGWPGSVREFYEFIPMLTNSNKESPVAFEVIAPSLPGYGFSQGASKTGFGPAEIAVVLRNLMLRIGHRKFVVQGGDWGSIIGSNVATLFPQNVIAYHSNFCVVRSPLSTIKLIIASLWPPAFVDEKFARMVFPLTEKFQTLIEESGYFHIQATKPDTIGTALQNSPIGLAAYILEKFISCFPDHDMDEVLDNIMIYYLTKSFTTSARLYKESVLSVHSLERVQTHVPVGCTRFPIDILQALDWQLKDKFTNIVHSTWQEKGGHFAAMEVPQLLYKDFIEFAAKIFK</sequence>
<feature type="active site" description="Nucleophile" evidence="7">
    <location>
        <position position="229"/>
    </location>
</feature>
<feature type="domain" description="Epoxide hydrolase N-terminal" evidence="9">
    <location>
        <begin position="53"/>
        <end position="163"/>
    </location>
</feature>
<accession>A0A9Q0MT99</accession>
<keyword evidence="8" id="KW-1133">Transmembrane helix</keyword>
<dbReference type="Gene3D" id="3.40.50.1820">
    <property type="entry name" value="alpha/beta hydrolase"/>
    <property type="match status" value="1"/>
</dbReference>
<dbReference type="OrthoDB" id="7130006at2759"/>
<dbReference type="PIRSF" id="PIRSF001112">
    <property type="entry name" value="Epoxide_hydrolase"/>
    <property type="match status" value="1"/>
</dbReference>
<evidence type="ECO:0000259" key="9">
    <source>
        <dbReference type="Pfam" id="PF06441"/>
    </source>
</evidence>
<name>A0A9Q0MT99_9DIPT</name>
<dbReference type="InterPro" id="IPR000639">
    <property type="entry name" value="Epox_hydrolase-like"/>
</dbReference>
<dbReference type="PRINTS" id="PR00412">
    <property type="entry name" value="EPOXHYDRLASE"/>
</dbReference>
<dbReference type="Proteomes" id="UP001151699">
    <property type="component" value="Chromosome C"/>
</dbReference>
<evidence type="ECO:0000256" key="2">
    <source>
        <dbReference type="ARBA" id="ARBA00004111"/>
    </source>
</evidence>
<dbReference type="GO" id="GO:0033961">
    <property type="term" value="F:cis-stilbene-oxide hydrolase activity"/>
    <property type="evidence" value="ECO:0007669"/>
    <property type="project" value="UniProtKB-EC"/>
</dbReference>